<feature type="domain" description="Cell envelope-related transcriptional attenuator" evidence="4">
    <location>
        <begin position="112"/>
        <end position="268"/>
    </location>
</feature>
<keyword evidence="3" id="KW-0812">Transmembrane</keyword>
<comment type="similarity">
    <text evidence="1">Belongs to the LytR/CpsA/Psr (LCP) family.</text>
</comment>
<dbReference type="PANTHER" id="PTHR33392:SF6">
    <property type="entry name" value="POLYISOPRENYL-TEICHOIC ACID--PEPTIDOGLYCAN TEICHOIC ACID TRANSFERASE TAGU"/>
    <property type="match status" value="1"/>
</dbReference>
<evidence type="ECO:0000259" key="4">
    <source>
        <dbReference type="Pfam" id="PF03816"/>
    </source>
</evidence>
<dbReference type="InterPro" id="IPR004474">
    <property type="entry name" value="LytR_CpsA_psr"/>
</dbReference>
<keyword evidence="3" id="KW-0472">Membrane</keyword>
<dbReference type="RefSeq" id="WP_386417289.1">
    <property type="nucleotide sequence ID" value="NZ_JBHSZO010000036.1"/>
</dbReference>
<reference evidence="6" key="1">
    <citation type="journal article" date="2019" name="Int. J. Syst. Evol. Microbiol.">
        <title>The Global Catalogue of Microorganisms (GCM) 10K type strain sequencing project: providing services to taxonomists for standard genome sequencing and annotation.</title>
        <authorList>
            <consortium name="The Broad Institute Genomics Platform"/>
            <consortium name="The Broad Institute Genome Sequencing Center for Infectious Disease"/>
            <person name="Wu L."/>
            <person name="Ma J."/>
        </authorList>
    </citation>
    <scope>NUCLEOTIDE SEQUENCE [LARGE SCALE GENOMIC DNA]</scope>
    <source>
        <strain evidence="6">CGMCC 1.13681</strain>
    </source>
</reference>
<dbReference type="Gene3D" id="3.40.630.190">
    <property type="entry name" value="LCP protein"/>
    <property type="match status" value="1"/>
</dbReference>
<proteinExistence type="inferred from homology"/>
<dbReference type="EMBL" id="JBHSZO010000036">
    <property type="protein sequence ID" value="MFC7220549.1"/>
    <property type="molecule type" value="Genomic_DNA"/>
</dbReference>
<organism evidence="5 6">
    <name type="scientific">Streptomyces polyrhachis</name>
    <dbReference type="NCBI Taxonomy" id="1282885"/>
    <lineage>
        <taxon>Bacteria</taxon>
        <taxon>Bacillati</taxon>
        <taxon>Actinomycetota</taxon>
        <taxon>Actinomycetes</taxon>
        <taxon>Kitasatosporales</taxon>
        <taxon>Streptomycetaceae</taxon>
        <taxon>Streptomyces</taxon>
    </lineage>
</organism>
<protein>
    <submittedName>
        <fullName evidence="5">LCP family protein</fullName>
    </submittedName>
</protein>
<evidence type="ECO:0000256" key="1">
    <source>
        <dbReference type="ARBA" id="ARBA00006068"/>
    </source>
</evidence>
<comment type="caution">
    <text evidence="5">The sequence shown here is derived from an EMBL/GenBank/DDBJ whole genome shotgun (WGS) entry which is preliminary data.</text>
</comment>
<evidence type="ECO:0000313" key="5">
    <source>
        <dbReference type="EMBL" id="MFC7220549.1"/>
    </source>
</evidence>
<dbReference type="Pfam" id="PF03816">
    <property type="entry name" value="LytR_cpsA_psr"/>
    <property type="match status" value="1"/>
</dbReference>
<keyword evidence="3" id="KW-1133">Transmembrane helix</keyword>
<evidence type="ECO:0000313" key="6">
    <source>
        <dbReference type="Proteomes" id="UP001596413"/>
    </source>
</evidence>
<feature type="region of interest" description="Disordered" evidence="2">
    <location>
        <begin position="1"/>
        <end position="29"/>
    </location>
</feature>
<evidence type="ECO:0000256" key="2">
    <source>
        <dbReference type="SAM" id="MobiDB-lite"/>
    </source>
</evidence>
<dbReference type="PANTHER" id="PTHR33392">
    <property type="entry name" value="POLYISOPRENYL-TEICHOIC ACID--PEPTIDOGLYCAN TEICHOIC ACID TRANSFERASE TAGU"/>
    <property type="match status" value="1"/>
</dbReference>
<name>A0ABW2GK70_9ACTN</name>
<gene>
    <name evidence="5" type="ORF">ACFQLX_20645</name>
</gene>
<keyword evidence="6" id="KW-1185">Reference proteome</keyword>
<sequence>MTHTSRPDPTGPGAPGRGPAGRGAPGRRKRSRARTALLVCACVLAVALLAGGGLAAFAYIKLSGNLSSVDLDAKLGTDRPADADNGSLDILVLGSDSRSGANAKYGREGGARSDTAMVVHLYQDRTKASVVSIPRDTLVSRPSCAGEDGTAVPAATRVMFNSAYAVGGPACAVKTVEAMTGLRMDHFVEVDFTGFKKLVDGLGGVEVTTTEAIHDRDSHLDLAAGTHTLDGEQALGLVRTRHGIGDGSDLGRIGLQQTFVKALLDQVRDLGLLSSPTKLYGLADTATSALTTDKGLASIPELMGLATSLKSLSAGNLAMVTLPVTADPADPNRVVPLPAESAQVWKALKTDAPLPASATDPPTPAR</sequence>
<dbReference type="Proteomes" id="UP001596413">
    <property type="component" value="Unassembled WGS sequence"/>
</dbReference>
<feature type="transmembrane region" description="Helical" evidence="3">
    <location>
        <begin position="36"/>
        <end position="60"/>
    </location>
</feature>
<accession>A0ABW2GK70</accession>
<dbReference type="InterPro" id="IPR050922">
    <property type="entry name" value="LytR/CpsA/Psr_CW_biosynth"/>
</dbReference>
<dbReference type="NCBIfam" id="TIGR00350">
    <property type="entry name" value="lytR_cpsA_psr"/>
    <property type="match status" value="1"/>
</dbReference>
<evidence type="ECO:0000256" key="3">
    <source>
        <dbReference type="SAM" id="Phobius"/>
    </source>
</evidence>
<feature type="compositionally biased region" description="Gly residues" evidence="2">
    <location>
        <begin position="13"/>
        <end position="24"/>
    </location>
</feature>